<comment type="similarity">
    <text evidence="1 5">Belongs to the pyridoxamine 5'-phosphate oxidase family.</text>
</comment>
<dbReference type="InterPro" id="IPR011576">
    <property type="entry name" value="Pyridox_Oxase_N"/>
</dbReference>
<gene>
    <name evidence="5 10" type="primary">pdxH</name>
    <name evidence="10" type="ORF">GCM10007304_40230</name>
</gene>
<evidence type="ECO:0000256" key="5">
    <source>
        <dbReference type="HAMAP-Rule" id="MF_01629"/>
    </source>
</evidence>
<dbReference type="Pfam" id="PF10590">
    <property type="entry name" value="PNP_phzG_C"/>
    <property type="match status" value="1"/>
</dbReference>
<organism evidence="10 11">
    <name type="scientific">Rhodococcoides trifolii</name>
    <dbReference type="NCBI Taxonomy" id="908250"/>
    <lineage>
        <taxon>Bacteria</taxon>
        <taxon>Bacillati</taxon>
        <taxon>Actinomycetota</taxon>
        <taxon>Actinomycetes</taxon>
        <taxon>Mycobacteriales</taxon>
        <taxon>Nocardiaceae</taxon>
        <taxon>Rhodococcoides</taxon>
    </lineage>
</organism>
<feature type="domain" description="Pyridoxine 5'-phosphate oxidase dimerisation C-terminal" evidence="9">
    <location>
        <begin position="186"/>
        <end position="227"/>
    </location>
</feature>
<dbReference type="InterPro" id="IPR019576">
    <property type="entry name" value="Pyridoxamine_oxidase_dimer_C"/>
</dbReference>
<sequence length="227" mass="24940">MTNSLPPAERRASADLAAMRVSYGGDADLVESWLDDGWFPLVTSWLDEAVAAQIAEPNAMVLATVDADGHPATRTVLCKEITPAGVVFYTNYGSAKGVALQAHPYASASFPWIAIQRQVTFRGHVSKVDAADTQAYWNTRPRGSRLGAWASEQSSLVSSREALEQRLTEVTARFEGDDDIPVPPDWGGFRIAPVSVEFWQGRNNRLHNRIRVDIDESGTTMLVRLQP</sequence>
<comment type="caution">
    <text evidence="5">Lacks conserved residue(s) required for the propagation of feature annotation.</text>
</comment>
<dbReference type="PANTHER" id="PTHR10851:SF0">
    <property type="entry name" value="PYRIDOXINE-5'-PHOSPHATE OXIDASE"/>
    <property type="match status" value="1"/>
</dbReference>
<evidence type="ECO:0000256" key="3">
    <source>
        <dbReference type="ARBA" id="ARBA00022643"/>
    </source>
</evidence>
<dbReference type="EC" id="1.4.3.5" evidence="5"/>
<feature type="binding site" evidence="5 7">
    <location>
        <position position="199"/>
    </location>
    <ligand>
        <name>FMN</name>
        <dbReference type="ChEBI" id="CHEBI:58210"/>
    </ligand>
</feature>
<feature type="binding site" evidence="5 6">
    <location>
        <begin position="205"/>
        <end position="207"/>
    </location>
    <ligand>
        <name>substrate</name>
    </ligand>
</feature>
<dbReference type="InterPro" id="IPR012349">
    <property type="entry name" value="Split_barrel_FMN-bd"/>
</dbReference>
<dbReference type="EMBL" id="BMCU01000005">
    <property type="protein sequence ID" value="GGG22367.1"/>
    <property type="molecule type" value="Genomic_DNA"/>
</dbReference>
<feature type="binding site" evidence="5 7">
    <location>
        <position position="96"/>
    </location>
    <ligand>
        <name>FMN</name>
        <dbReference type="ChEBI" id="CHEBI:58210"/>
    </ligand>
</feature>
<evidence type="ECO:0000313" key="10">
    <source>
        <dbReference type="EMBL" id="GGG22367.1"/>
    </source>
</evidence>
<evidence type="ECO:0000256" key="2">
    <source>
        <dbReference type="ARBA" id="ARBA00022630"/>
    </source>
</evidence>
<dbReference type="PIRSF" id="PIRSF000190">
    <property type="entry name" value="Pyd_amn-ph_oxd"/>
    <property type="match status" value="1"/>
</dbReference>
<protein>
    <recommendedName>
        <fullName evidence="5">Pyridoxine/pyridoxamine 5'-phosphate oxidase</fullName>
        <ecNumber evidence="5">1.4.3.5</ecNumber>
    </recommendedName>
    <alternativeName>
        <fullName evidence="5">PNP/PMP oxidase</fullName>
        <shortName evidence="5">PNPOx</shortName>
    </alternativeName>
    <alternativeName>
        <fullName evidence="5">Pyridoxal 5'-phosphate synthase</fullName>
    </alternativeName>
</protein>
<dbReference type="PROSITE" id="PS01064">
    <property type="entry name" value="PYRIDOX_OXIDASE"/>
    <property type="match status" value="1"/>
</dbReference>
<name>A0A917G468_9NOCA</name>
<comment type="catalytic activity">
    <reaction evidence="5">
        <text>pyridoxamine 5'-phosphate + O2 + H2O = pyridoxal 5'-phosphate + H2O2 + NH4(+)</text>
        <dbReference type="Rhea" id="RHEA:15817"/>
        <dbReference type="ChEBI" id="CHEBI:15377"/>
        <dbReference type="ChEBI" id="CHEBI:15379"/>
        <dbReference type="ChEBI" id="CHEBI:16240"/>
        <dbReference type="ChEBI" id="CHEBI:28938"/>
        <dbReference type="ChEBI" id="CHEBI:58451"/>
        <dbReference type="ChEBI" id="CHEBI:597326"/>
        <dbReference type="EC" id="1.4.3.5"/>
    </reaction>
</comment>
<keyword evidence="2 5" id="KW-0285">Flavoprotein</keyword>
<dbReference type="GO" id="GO:0010181">
    <property type="term" value="F:FMN binding"/>
    <property type="evidence" value="ECO:0007669"/>
    <property type="project" value="UniProtKB-UniRule"/>
</dbReference>
<comment type="cofactor">
    <cofactor evidence="5 7">
        <name>FMN</name>
        <dbReference type="ChEBI" id="CHEBI:58210"/>
    </cofactor>
    <text evidence="5 7">Binds 1 FMN per subunit.</text>
</comment>
<keyword evidence="3 5" id="KW-0288">FMN</keyword>
<comment type="pathway">
    <text evidence="5">Cofactor metabolism; pyridoxal 5'-phosphate salvage; pyridoxal 5'-phosphate from pyridoxine 5'-phosphate: step 1/1.</text>
</comment>
<dbReference type="PANTHER" id="PTHR10851">
    <property type="entry name" value="PYRIDOXINE-5-PHOSPHATE OXIDASE"/>
    <property type="match status" value="1"/>
</dbReference>
<feature type="binding site" evidence="5 7">
    <location>
        <begin position="153"/>
        <end position="154"/>
    </location>
    <ligand>
        <name>FMN</name>
        <dbReference type="ChEBI" id="CHEBI:58210"/>
    </ligand>
</feature>
<dbReference type="NCBIfam" id="NF004231">
    <property type="entry name" value="PRK05679.1"/>
    <property type="match status" value="1"/>
</dbReference>
<feature type="binding site" evidence="5 6">
    <location>
        <position position="136"/>
    </location>
    <ligand>
        <name>substrate</name>
    </ligand>
</feature>
<reference evidence="10" key="1">
    <citation type="journal article" date="2014" name="Int. J. Syst. Evol. Microbiol.">
        <title>Complete genome sequence of Corynebacterium casei LMG S-19264T (=DSM 44701T), isolated from a smear-ripened cheese.</title>
        <authorList>
            <consortium name="US DOE Joint Genome Institute (JGI-PGF)"/>
            <person name="Walter F."/>
            <person name="Albersmeier A."/>
            <person name="Kalinowski J."/>
            <person name="Ruckert C."/>
        </authorList>
    </citation>
    <scope>NUCLEOTIDE SEQUENCE</scope>
    <source>
        <strain evidence="10">CCM 7905</strain>
    </source>
</reference>
<keyword evidence="4 5" id="KW-0560">Oxidoreductase</keyword>
<feature type="domain" description="Pyridoxamine 5'-phosphate oxidase N-terminal" evidence="8">
    <location>
        <begin position="46"/>
        <end position="172"/>
    </location>
</feature>
<feature type="binding site" evidence="5 6">
    <location>
        <position position="79"/>
    </location>
    <ligand>
        <name>substrate</name>
    </ligand>
</feature>
<reference evidence="10" key="2">
    <citation type="submission" date="2020-09" db="EMBL/GenBank/DDBJ databases">
        <authorList>
            <person name="Sun Q."/>
            <person name="Sedlacek I."/>
        </authorList>
    </citation>
    <scope>NUCLEOTIDE SEQUENCE</scope>
    <source>
        <strain evidence="10">CCM 7905</strain>
    </source>
</reference>
<feature type="binding site" evidence="6">
    <location>
        <begin position="20"/>
        <end position="23"/>
    </location>
    <ligand>
        <name>substrate</name>
    </ligand>
</feature>
<evidence type="ECO:0000256" key="4">
    <source>
        <dbReference type="ARBA" id="ARBA00023002"/>
    </source>
</evidence>
<comment type="subunit">
    <text evidence="5">Homodimer.</text>
</comment>
<dbReference type="HAMAP" id="MF_01629">
    <property type="entry name" value="PdxH"/>
    <property type="match status" value="1"/>
</dbReference>
<dbReference type="InterPro" id="IPR000659">
    <property type="entry name" value="Pyridox_Oxase"/>
</dbReference>
<feature type="binding site" evidence="5 7">
    <location>
        <position position="209"/>
    </location>
    <ligand>
        <name>FMN</name>
        <dbReference type="ChEBI" id="CHEBI:58210"/>
    </ligand>
</feature>
<dbReference type="Gene3D" id="2.30.110.10">
    <property type="entry name" value="Electron Transport, Fmn-binding Protein, Chain A"/>
    <property type="match status" value="1"/>
</dbReference>
<keyword evidence="5" id="KW-0664">Pyridoxine biosynthesis</keyword>
<comment type="caution">
    <text evidence="10">The sequence shown here is derived from an EMBL/GenBank/DDBJ whole genome shotgun (WGS) entry which is preliminary data.</text>
</comment>
<dbReference type="Proteomes" id="UP000654257">
    <property type="component" value="Unassembled WGS sequence"/>
</dbReference>
<feature type="binding site" evidence="5 7">
    <location>
        <position position="118"/>
    </location>
    <ligand>
        <name>FMN</name>
        <dbReference type="ChEBI" id="CHEBI:58210"/>
    </ligand>
</feature>
<dbReference type="InterPro" id="IPR019740">
    <property type="entry name" value="Pyridox_Oxase_CS"/>
</dbReference>
<dbReference type="Pfam" id="PF01243">
    <property type="entry name" value="PNPOx_N"/>
    <property type="match status" value="1"/>
</dbReference>
<accession>A0A917G468</accession>
<proteinExistence type="inferred from homology"/>
<dbReference type="GO" id="GO:0008615">
    <property type="term" value="P:pyridoxine biosynthetic process"/>
    <property type="evidence" value="ECO:0007669"/>
    <property type="project" value="UniProtKB-UniRule"/>
</dbReference>
<feature type="binding site" evidence="5 6">
    <location>
        <position position="140"/>
    </location>
    <ligand>
        <name>substrate</name>
    </ligand>
</feature>
<feature type="binding site" evidence="5 6">
    <location>
        <position position="144"/>
    </location>
    <ligand>
        <name>substrate</name>
    </ligand>
</feature>
<evidence type="ECO:0000256" key="6">
    <source>
        <dbReference type="PIRSR" id="PIRSR000190-1"/>
    </source>
</evidence>
<dbReference type="GO" id="GO:0004733">
    <property type="term" value="F:pyridoxamine phosphate oxidase activity"/>
    <property type="evidence" value="ECO:0007669"/>
    <property type="project" value="UniProtKB-UniRule"/>
</dbReference>
<comment type="pathway">
    <text evidence="5">Cofactor metabolism; pyridoxal 5'-phosphate salvage; pyridoxal 5'-phosphate from pyridoxamine 5'-phosphate: step 1/1.</text>
</comment>
<evidence type="ECO:0000256" key="1">
    <source>
        <dbReference type="ARBA" id="ARBA00007301"/>
    </source>
</evidence>
<evidence type="ECO:0000256" key="7">
    <source>
        <dbReference type="PIRSR" id="PIRSR000190-2"/>
    </source>
</evidence>
<feature type="binding site" evidence="5 7">
    <location>
        <begin position="74"/>
        <end position="79"/>
    </location>
    <ligand>
        <name>FMN</name>
        <dbReference type="ChEBI" id="CHEBI:58210"/>
    </ligand>
</feature>
<keyword evidence="11" id="KW-1185">Reference proteome</keyword>
<evidence type="ECO:0000259" key="9">
    <source>
        <dbReference type="Pfam" id="PF10590"/>
    </source>
</evidence>
<dbReference type="NCBIfam" id="TIGR00558">
    <property type="entry name" value="pdxH"/>
    <property type="match status" value="1"/>
</dbReference>
<evidence type="ECO:0000313" key="11">
    <source>
        <dbReference type="Proteomes" id="UP000654257"/>
    </source>
</evidence>
<dbReference type="AlphaFoldDB" id="A0A917G468"/>
<comment type="function">
    <text evidence="5">Catalyzes the oxidation of either pyridoxine 5'-phosphate (PNP) or pyridoxamine 5'-phosphate (PMP) into pyridoxal 5'-phosphate (PLP).</text>
</comment>
<feature type="binding site" evidence="5 7">
    <location>
        <begin position="89"/>
        <end position="90"/>
    </location>
    <ligand>
        <name>FMN</name>
        <dbReference type="ChEBI" id="CHEBI:58210"/>
    </ligand>
</feature>
<dbReference type="SUPFAM" id="SSF50475">
    <property type="entry name" value="FMN-binding split barrel"/>
    <property type="match status" value="1"/>
</dbReference>
<evidence type="ECO:0000259" key="8">
    <source>
        <dbReference type="Pfam" id="PF01243"/>
    </source>
</evidence>
<comment type="catalytic activity">
    <reaction evidence="5">
        <text>pyridoxine 5'-phosphate + O2 = pyridoxal 5'-phosphate + H2O2</text>
        <dbReference type="Rhea" id="RHEA:15149"/>
        <dbReference type="ChEBI" id="CHEBI:15379"/>
        <dbReference type="ChEBI" id="CHEBI:16240"/>
        <dbReference type="ChEBI" id="CHEBI:58589"/>
        <dbReference type="ChEBI" id="CHEBI:597326"/>
        <dbReference type="EC" id="1.4.3.5"/>
    </reaction>
</comment>